<protein>
    <recommendedName>
        <fullName evidence="5">Methyltransferase domain-containing protein</fullName>
    </recommendedName>
</protein>
<evidence type="ECO:0000259" key="2">
    <source>
        <dbReference type="Pfam" id="PF21320"/>
    </source>
</evidence>
<dbReference type="InterPro" id="IPR053173">
    <property type="entry name" value="SAM-binding_MTase"/>
</dbReference>
<evidence type="ECO:0008006" key="5">
    <source>
        <dbReference type="Google" id="ProtNLM"/>
    </source>
</evidence>
<organism evidence="3 4">
    <name type="scientific">Sinanodonta woodiana</name>
    <name type="common">Chinese pond mussel</name>
    <name type="synonym">Anodonta woodiana</name>
    <dbReference type="NCBI Taxonomy" id="1069815"/>
    <lineage>
        <taxon>Eukaryota</taxon>
        <taxon>Metazoa</taxon>
        <taxon>Spiralia</taxon>
        <taxon>Lophotrochozoa</taxon>
        <taxon>Mollusca</taxon>
        <taxon>Bivalvia</taxon>
        <taxon>Autobranchia</taxon>
        <taxon>Heteroconchia</taxon>
        <taxon>Palaeoheterodonta</taxon>
        <taxon>Unionida</taxon>
        <taxon>Unionoidea</taxon>
        <taxon>Unionidae</taxon>
        <taxon>Unioninae</taxon>
        <taxon>Sinanodonta</taxon>
    </lineage>
</organism>
<dbReference type="InterPro" id="IPR029063">
    <property type="entry name" value="SAM-dependent_MTases_sf"/>
</dbReference>
<name>A0ABD3V7E0_SINWO</name>
<dbReference type="AlphaFoldDB" id="A0ABD3V7E0"/>
<evidence type="ECO:0000313" key="4">
    <source>
        <dbReference type="Proteomes" id="UP001634394"/>
    </source>
</evidence>
<keyword evidence="4" id="KW-1185">Reference proteome</keyword>
<dbReference type="Gene3D" id="3.40.50.150">
    <property type="entry name" value="Vaccinia Virus protein VP39"/>
    <property type="match status" value="1"/>
</dbReference>
<dbReference type="EMBL" id="JBJQND010000013">
    <property type="protein sequence ID" value="KAL3857519.1"/>
    <property type="molecule type" value="Genomic_DNA"/>
</dbReference>
<reference evidence="3 4" key="1">
    <citation type="submission" date="2024-11" db="EMBL/GenBank/DDBJ databases">
        <title>Chromosome-level genome assembly of the freshwater bivalve Anodonta woodiana.</title>
        <authorList>
            <person name="Chen X."/>
        </authorList>
    </citation>
    <scope>NUCLEOTIDE SEQUENCE [LARGE SCALE GENOMIC DNA]</scope>
    <source>
        <strain evidence="3">MN2024</strain>
        <tissue evidence="3">Gills</tissue>
    </source>
</reference>
<dbReference type="InterPro" id="IPR025714">
    <property type="entry name" value="Methyltranfer_dom"/>
</dbReference>
<feature type="domain" description="Methyltransferase" evidence="1">
    <location>
        <begin position="172"/>
        <end position="281"/>
    </location>
</feature>
<comment type="caution">
    <text evidence="3">The sequence shown here is derived from an EMBL/GenBank/DDBJ whole genome shotgun (WGS) entry which is preliminary data.</text>
</comment>
<dbReference type="SUPFAM" id="SSF46785">
    <property type="entry name" value="Winged helix' DNA-binding domain"/>
    <property type="match status" value="1"/>
</dbReference>
<dbReference type="EMBL" id="JBJQND010000013">
    <property type="protein sequence ID" value="KAL3857518.1"/>
    <property type="molecule type" value="Genomic_DNA"/>
</dbReference>
<dbReference type="PANTHER" id="PTHR45128:SF1">
    <property type="entry name" value="S-ADENOSYLMETHIONINE-DEPENDENT METHYLTRANSFERASE RV2258C"/>
    <property type="match status" value="1"/>
</dbReference>
<dbReference type="Pfam" id="PF21320">
    <property type="entry name" value="WHD_Rv2258c"/>
    <property type="match status" value="1"/>
</dbReference>
<accession>A0ABD3V7E0</accession>
<dbReference type="PANTHER" id="PTHR45128">
    <property type="entry name" value="METHYLTRANSFERASE TYPE 11"/>
    <property type="match status" value="1"/>
</dbReference>
<dbReference type="Proteomes" id="UP001634394">
    <property type="component" value="Unassembled WGS sequence"/>
</dbReference>
<proteinExistence type="predicted"/>
<dbReference type="InterPro" id="IPR048711">
    <property type="entry name" value="WHD_Rv2258c"/>
</dbReference>
<sequence length="379" mass="42223">MDADEFQKHLQRLVGGGLVSLALSLGKDVGLIDALCTVTNSPQTVIEIAEKARLKPRYVREWLCCMVAAEIVNVHVPDNESDDNEDEERYYIPEVNMPTVTEAARLSSAVSILSKRQEQVKQCMGADGPNGFSYSENPELFDWLSDVQHHTVPMICERDVLPQVDELLPHLKEGCWVIDIGCGTGELITTLAQKFPHSSFIGVENSSYAIEKANHLVRDKGVINVTLEEMNAQKLPETWNACFDWVLMYGVLHDLSNPQMALSEVRRVLKNNGIFSLIEVGVSCKPSENAGSIEAAGSYVYSLYSCLPSSLSEISDSKPNPGMGIQRMQTLLENNDFEVINFQRMILDSENVHFVCKKKTASLETEDDIPLYDSSDEDE</sequence>
<gene>
    <name evidence="3" type="ORF">ACJMK2_012179</name>
</gene>
<dbReference type="InterPro" id="IPR036390">
    <property type="entry name" value="WH_DNA-bd_sf"/>
</dbReference>
<dbReference type="Pfam" id="PF13847">
    <property type="entry name" value="Methyltransf_31"/>
    <property type="match status" value="1"/>
</dbReference>
<evidence type="ECO:0000259" key="1">
    <source>
        <dbReference type="Pfam" id="PF13847"/>
    </source>
</evidence>
<dbReference type="CDD" id="cd02440">
    <property type="entry name" value="AdoMet_MTases"/>
    <property type="match status" value="1"/>
</dbReference>
<evidence type="ECO:0000313" key="3">
    <source>
        <dbReference type="EMBL" id="KAL3857519.1"/>
    </source>
</evidence>
<feature type="domain" description="S-adenosylmethionine-dependent methyltransferase Rv2258c-like winged HTH" evidence="2">
    <location>
        <begin position="19"/>
        <end position="75"/>
    </location>
</feature>
<dbReference type="SUPFAM" id="SSF53335">
    <property type="entry name" value="S-adenosyl-L-methionine-dependent methyltransferases"/>
    <property type="match status" value="1"/>
</dbReference>